<organism evidence="2 3">
    <name type="scientific">Neurospora tetraspora</name>
    <dbReference type="NCBI Taxonomy" id="94610"/>
    <lineage>
        <taxon>Eukaryota</taxon>
        <taxon>Fungi</taxon>
        <taxon>Dikarya</taxon>
        <taxon>Ascomycota</taxon>
        <taxon>Pezizomycotina</taxon>
        <taxon>Sordariomycetes</taxon>
        <taxon>Sordariomycetidae</taxon>
        <taxon>Sordariales</taxon>
        <taxon>Sordariaceae</taxon>
        <taxon>Neurospora</taxon>
    </lineage>
</organism>
<feature type="region of interest" description="Disordered" evidence="1">
    <location>
        <begin position="229"/>
        <end position="261"/>
    </location>
</feature>
<accession>A0AAE0JLQ9</accession>
<evidence type="ECO:0000313" key="3">
    <source>
        <dbReference type="Proteomes" id="UP001278500"/>
    </source>
</evidence>
<sequence length="261" mass="28028">MIPGAGTTRLFLKTGPRQEITGPPYQDRTQTTPLSELHAQAHHAAEFNRAVNQQREMRGEYLQNLWRRPHDQATATNLSQPVGSEASAIPTNALQMDNRSSRAPGASSSSRPEDGGETNHPGASFPPPQPEPHPAPYATPVTPGLTNSFPLSSSSVHSPQQPLTPLPSTYATPNSSVLAPSRLPPSLNTIAPPLEKRYSAEEGSEMYTEADIDQCLKEIAQYDIEQQMAANASSTMQSTSASARLSLTPSSITTPQPEVDP</sequence>
<reference evidence="2" key="2">
    <citation type="submission" date="2023-06" db="EMBL/GenBank/DDBJ databases">
        <authorList>
            <consortium name="Lawrence Berkeley National Laboratory"/>
            <person name="Haridas S."/>
            <person name="Hensen N."/>
            <person name="Bonometti L."/>
            <person name="Westerberg I."/>
            <person name="Brannstrom I.O."/>
            <person name="Guillou S."/>
            <person name="Cros-Aarteil S."/>
            <person name="Calhoun S."/>
            <person name="Kuo A."/>
            <person name="Mondo S."/>
            <person name="Pangilinan J."/>
            <person name="Riley R."/>
            <person name="Labutti K."/>
            <person name="Andreopoulos B."/>
            <person name="Lipzen A."/>
            <person name="Chen C."/>
            <person name="Yanf M."/>
            <person name="Daum C."/>
            <person name="Ng V."/>
            <person name="Clum A."/>
            <person name="Steindorff A."/>
            <person name="Ohm R."/>
            <person name="Martin F."/>
            <person name="Silar P."/>
            <person name="Natvig D."/>
            <person name="Lalanne C."/>
            <person name="Gautier V."/>
            <person name="Ament-Velasquez S.L."/>
            <person name="Kruys A."/>
            <person name="Hutchinson M.I."/>
            <person name="Powell A.J."/>
            <person name="Barry K."/>
            <person name="Miller A.N."/>
            <person name="Grigoriev I.V."/>
            <person name="Debuchy R."/>
            <person name="Gladieux P."/>
            <person name="Thoren M.H."/>
            <person name="Johannesson H."/>
        </authorList>
    </citation>
    <scope>NUCLEOTIDE SEQUENCE</scope>
    <source>
        <strain evidence="2">CBS 560.94</strain>
    </source>
</reference>
<comment type="caution">
    <text evidence="2">The sequence shown here is derived from an EMBL/GenBank/DDBJ whole genome shotgun (WGS) entry which is preliminary data.</text>
</comment>
<feature type="compositionally biased region" description="Polar residues" evidence="1">
    <location>
        <begin position="245"/>
        <end position="261"/>
    </location>
</feature>
<dbReference type="AlphaFoldDB" id="A0AAE0JLQ9"/>
<feature type="compositionally biased region" description="Pro residues" evidence="1">
    <location>
        <begin position="124"/>
        <end position="137"/>
    </location>
</feature>
<proteinExistence type="predicted"/>
<feature type="compositionally biased region" description="Polar residues" evidence="1">
    <location>
        <begin position="166"/>
        <end position="178"/>
    </location>
</feature>
<protein>
    <submittedName>
        <fullName evidence="2">Uncharacterized protein</fullName>
    </submittedName>
</protein>
<dbReference type="Proteomes" id="UP001278500">
    <property type="component" value="Unassembled WGS sequence"/>
</dbReference>
<name>A0AAE0JLQ9_9PEZI</name>
<dbReference type="RefSeq" id="XP_062685272.1">
    <property type="nucleotide sequence ID" value="XM_062820934.1"/>
</dbReference>
<dbReference type="GeneID" id="87858088"/>
<feature type="compositionally biased region" description="Low complexity" evidence="1">
    <location>
        <begin position="148"/>
        <end position="163"/>
    </location>
</feature>
<evidence type="ECO:0000256" key="1">
    <source>
        <dbReference type="SAM" id="MobiDB-lite"/>
    </source>
</evidence>
<dbReference type="EMBL" id="JAUEPP010000002">
    <property type="protein sequence ID" value="KAK3351977.1"/>
    <property type="molecule type" value="Genomic_DNA"/>
</dbReference>
<feature type="region of interest" description="Disordered" evidence="1">
    <location>
        <begin position="1"/>
        <end position="35"/>
    </location>
</feature>
<reference evidence="2" key="1">
    <citation type="journal article" date="2023" name="Mol. Phylogenet. Evol.">
        <title>Genome-scale phylogeny and comparative genomics of the fungal order Sordariales.</title>
        <authorList>
            <person name="Hensen N."/>
            <person name="Bonometti L."/>
            <person name="Westerberg I."/>
            <person name="Brannstrom I.O."/>
            <person name="Guillou S."/>
            <person name="Cros-Aarteil S."/>
            <person name="Calhoun S."/>
            <person name="Haridas S."/>
            <person name="Kuo A."/>
            <person name="Mondo S."/>
            <person name="Pangilinan J."/>
            <person name="Riley R."/>
            <person name="LaButti K."/>
            <person name="Andreopoulos B."/>
            <person name="Lipzen A."/>
            <person name="Chen C."/>
            <person name="Yan M."/>
            <person name="Daum C."/>
            <person name="Ng V."/>
            <person name="Clum A."/>
            <person name="Steindorff A."/>
            <person name="Ohm R.A."/>
            <person name="Martin F."/>
            <person name="Silar P."/>
            <person name="Natvig D.O."/>
            <person name="Lalanne C."/>
            <person name="Gautier V."/>
            <person name="Ament-Velasquez S.L."/>
            <person name="Kruys A."/>
            <person name="Hutchinson M.I."/>
            <person name="Powell A.J."/>
            <person name="Barry K."/>
            <person name="Miller A.N."/>
            <person name="Grigoriev I.V."/>
            <person name="Debuchy R."/>
            <person name="Gladieux P."/>
            <person name="Hiltunen Thoren M."/>
            <person name="Johannesson H."/>
        </authorList>
    </citation>
    <scope>NUCLEOTIDE SEQUENCE</scope>
    <source>
        <strain evidence="2">CBS 560.94</strain>
    </source>
</reference>
<feature type="compositionally biased region" description="Low complexity" evidence="1">
    <location>
        <begin position="101"/>
        <end position="110"/>
    </location>
</feature>
<feature type="compositionally biased region" description="Low complexity" evidence="1">
    <location>
        <begin position="229"/>
        <end position="243"/>
    </location>
</feature>
<gene>
    <name evidence="2" type="ORF">B0H65DRAFT_141162</name>
</gene>
<feature type="region of interest" description="Disordered" evidence="1">
    <location>
        <begin position="95"/>
        <end position="192"/>
    </location>
</feature>
<evidence type="ECO:0000313" key="2">
    <source>
        <dbReference type="EMBL" id="KAK3351977.1"/>
    </source>
</evidence>
<keyword evidence="3" id="KW-1185">Reference proteome</keyword>